<dbReference type="AlphaFoldDB" id="A0A645HFG3"/>
<accession>A0A645HFG3</accession>
<comment type="caution">
    <text evidence="1">The sequence shown here is derived from an EMBL/GenBank/DDBJ whole genome shotgun (WGS) entry which is preliminary data.</text>
</comment>
<proteinExistence type="predicted"/>
<reference evidence="1" key="1">
    <citation type="submission" date="2019-08" db="EMBL/GenBank/DDBJ databases">
        <authorList>
            <person name="Kucharzyk K."/>
            <person name="Murdoch R.W."/>
            <person name="Higgins S."/>
            <person name="Loffler F."/>
        </authorList>
    </citation>
    <scope>NUCLEOTIDE SEQUENCE</scope>
</reference>
<name>A0A645HFG3_9ZZZZ</name>
<sequence>MKLATALARRLATSVPLKSMDRLVVVMGAAMNAKGRQRLSMDVKVSALKRLHQRRISAIHMRCAHPEKRLSISAKLRSQQRRSFVDSGAPHIAFTTRHHVDHTTSLDPLTRPARLRRQRMHARPRIAR</sequence>
<dbReference type="EMBL" id="VSSQ01092620">
    <property type="protein sequence ID" value="MPN37768.1"/>
    <property type="molecule type" value="Genomic_DNA"/>
</dbReference>
<organism evidence="1">
    <name type="scientific">bioreactor metagenome</name>
    <dbReference type="NCBI Taxonomy" id="1076179"/>
    <lineage>
        <taxon>unclassified sequences</taxon>
        <taxon>metagenomes</taxon>
        <taxon>ecological metagenomes</taxon>
    </lineage>
</organism>
<evidence type="ECO:0000313" key="1">
    <source>
        <dbReference type="EMBL" id="MPN37768.1"/>
    </source>
</evidence>
<protein>
    <submittedName>
        <fullName evidence="1">Uncharacterized protein</fullName>
    </submittedName>
</protein>
<gene>
    <name evidence="1" type="ORF">SDC9_185289</name>
</gene>